<dbReference type="InterPro" id="IPR046346">
    <property type="entry name" value="Aminoacid_DH-like_N_sf"/>
</dbReference>
<dbReference type="GO" id="GO:0050661">
    <property type="term" value="F:NADP binding"/>
    <property type="evidence" value="ECO:0007669"/>
    <property type="project" value="TreeGrafter"/>
</dbReference>
<accession>A0A369KRE9</accession>
<dbReference type="GO" id="GO:0004764">
    <property type="term" value="F:shikimate 3-dehydrogenase (NADP+) activity"/>
    <property type="evidence" value="ECO:0007669"/>
    <property type="project" value="InterPro"/>
</dbReference>
<dbReference type="PANTHER" id="PTHR21089:SF1">
    <property type="entry name" value="BIFUNCTIONAL 3-DEHYDROQUINATE DEHYDRATASE_SHIKIMATE DEHYDROGENASE, CHLOROPLASTIC"/>
    <property type="match status" value="1"/>
</dbReference>
<evidence type="ECO:0000256" key="4">
    <source>
        <dbReference type="SAM" id="Phobius"/>
    </source>
</evidence>
<dbReference type="GO" id="GO:0019632">
    <property type="term" value="P:shikimate metabolic process"/>
    <property type="evidence" value="ECO:0007669"/>
    <property type="project" value="TreeGrafter"/>
</dbReference>
<dbReference type="GO" id="GO:0009423">
    <property type="term" value="P:chorismate biosynthetic process"/>
    <property type="evidence" value="ECO:0007669"/>
    <property type="project" value="TreeGrafter"/>
</dbReference>
<sequence length="366" mass="41569">MASSRRVLRKWASSRRIVFALQLIIDIYKNSLSLFYESYCLSSEILAKWRRNNFCIILFFLVILRGYVVTGISDVDSLAPAGKTRLCFLFGTNIGHSLSPEIHKKWFQSLNLNCVYLPFVSKNQNHFLLAAQGIVTADNFLGANVTHPFKSSVLNLNDVIQSETVKKIKSANTIYKNTFNQLCLENTDIIGFTKSIEQLIQPQTYFEMLVLGGGGAAVTALFYGMMNSYCSQMLCVTRSPEKTIKNYDYLECYEKLVVKNLNETVLNELIYNIRKQNKLTVIVNTLPLGIGEHAEGSYRDNNLFAEQLITQLNTETTCYLDLVYFDTKPLKLAQKKLMRCLNGKTMLVAQAQESFRLWTGVLPAKC</sequence>
<dbReference type="InterPro" id="IPR013708">
    <property type="entry name" value="Shikimate_DH-bd_N"/>
</dbReference>
<gene>
    <name evidence="6" type="ORF">DCC88_00715</name>
</gene>
<feature type="domain" description="Shikimate dehydrogenase substrate binding N-terminal" evidence="5">
    <location>
        <begin position="89"/>
        <end position="174"/>
    </location>
</feature>
<keyword evidence="4" id="KW-0812">Transmembrane</keyword>
<dbReference type="Proteomes" id="UP000253934">
    <property type="component" value="Unassembled WGS sequence"/>
</dbReference>
<comment type="pathway">
    <text evidence="1">Metabolic intermediate biosynthesis; chorismate biosynthesis; chorismate from D-erythrose 4-phosphate and phosphoenolpyruvate: step 4/7.</text>
</comment>
<comment type="caution">
    <text evidence="6">The sequence shown here is derived from an EMBL/GenBank/DDBJ whole genome shotgun (WGS) entry which is preliminary data.</text>
</comment>
<dbReference type="InterPro" id="IPR022893">
    <property type="entry name" value="Shikimate_DH_fam"/>
</dbReference>
<protein>
    <recommendedName>
        <fullName evidence="5">Shikimate dehydrogenase substrate binding N-terminal domain-containing protein</fullName>
    </recommendedName>
</protein>
<dbReference type="GO" id="GO:0009073">
    <property type="term" value="P:aromatic amino acid family biosynthetic process"/>
    <property type="evidence" value="ECO:0007669"/>
    <property type="project" value="UniProtKB-KW"/>
</dbReference>
<dbReference type="AlphaFoldDB" id="A0A369KRE9"/>
<evidence type="ECO:0000256" key="2">
    <source>
        <dbReference type="ARBA" id="ARBA00023002"/>
    </source>
</evidence>
<dbReference type="InterPro" id="IPR036291">
    <property type="entry name" value="NAD(P)-bd_dom_sf"/>
</dbReference>
<reference evidence="6" key="1">
    <citation type="submission" date="2018-04" db="EMBL/GenBank/DDBJ databases">
        <title>Draft genome sequence of the Candidatus Spirobacillus cienkowskii, a pathogen of freshwater Daphnia species, reconstructed from hemolymph metagenomic reads.</title>
        <authorList>
            <person name="Bresciani L."/>
            <person name="Lemos L.N."/>
            <person name="Wale N."/>
            <person name="Lin J.Y."/>
            <person name="Fernandes G.R."/>
            <person name="Duffy M.A."/>
            <person name="Rodrigues J.M."/>
        </authorList>
    </citation>
    <scope>NUCLEOTIDE SEQUENCE [LARGE SCALE GENOMIC DNA]</scope>
    <source>
        <strain evidence="6">Binning01</strain>
    </source>
</reference>
<dbReference type="SUPFAM" id="SSF53223">
    <property type="entry name" value="Aminoacid dehydrogenase-like, N-terminal domain"/>
    <property type="match status" value="1"/>
</dbReference>
<organism evidence="6 7">
    <name type="scientific">Spirobacillus cienkowskii</name>
    <dbReference type="NCBI Taxonomy" id="495820"/>
    <lineage>
        <taxon>Bacteria</taxon>
        <taxon>Pseudomonadati</taxon>
        <taxon>Bdellovibrionota</taxon>
        <taxon>Oligoflexia</taxon>
        <taxon>Silvanigrellales</taxon>
        <taxon>Spirobacillus</taxon>
    </lineage>
</organism>
<dbReference type="EMBL" id="QOVW01000003">
    <property type="protein sequence ID" value="RDB37259.1"/>
    <property type="molecule type" value="Genomic_DNA"/>
</dbReference>
<dbReference type="GO" id="GO:0005829">
    <property type="term" value="C:cytosol"/>
    <property type="evidence" value="ECO:0007669"/>
    <property type="project" value="TreeGrafter"/>
</dbReference>
<dbReference type="Gene3D" id="3.40.50.720">
    <property type="entry name" value="NAD(P)-binding Rossmann-like Domain"/>
    <property type="match status" value="1"/>
</dbReference>
<keyword evidence="4" id="KW-1133">Transmembrane helix</keyword>
<keyword evidence="7" id="KW-1185">Reference proteome</keyword>
<evidence type="ECO:0000313" key="7">
    <source>
        <dbReference type="Proteomes" id="UP000253934"/>
    </source>
</evidence>
<evidence type="ECO:0000259" key="5">
    <source>
        <dbReference type="Pfam" id="PF08501"/>
    </source>
</evidence>
<proteinExistence type="predicted"/>
<feature type="transmembrane region" description="Helical" evidence="4">
    <location>
        <begin position="54"/>
        <end position="73"/>
    </location>
</feature>
<evidence type="ECO:0000256" key="1">
    <source>
        <dbReference type="ARBA" id="ARBA00004871"/>
    </source>
</evidence>
<dbReference type="Pfam" id="PF08501">
    <property type="entry name" value="Shikimate_dh_N"/>
    <property type="match status" value="1"/>
</dbReference>
<dbReference type="Gene3D" id="3.40.50.10860">
    <property type="entry name" value="Leucine Dehydrogenase, chain A, domain 1"/>
    <property type="match status" value="1"/>
</dbReference>
<keyword evidence="4" id="KW-0472">Membrane</keyword>
<dbReference type="SUPFAM" id="SSF51735">
    <property type="entry name" value="NAD(P)-binding Rossmann-fold domains"/>
    <property type="match status" value="1"/>
</dbReference>
<keyword evidence="3" id="KW-0057">Aromatic amino acid biosynthesis</keyword>
<evidence type="ECO:0000313" key="6">
    <source>
        <dbReference type="EMBL" id="RDB37259.1"/>
    </source>
</evidence>
<name>A0A369KRE9_9BACT</name>
<dbReference type="PANTHER" id="PTHR21089">
    <property type="entry name" value="SHIKIMATE DEHYDROGENASE"/>
    <property type="match status" value="1"/>
</dbReference>
<keyword evidence="2" id="KW-0560">Oxidoreductase</keyword>
<evidence type="ECO:0000256" key="3">
    <source>
        <dbReference type="ARBA" id="ARBA00023141"/>
    </source>
</evidence>
<keyword evidence="3" id="KW-0028">Amino-acid biosynthesis</keyword>